<dbReference type="AlphaFoldDB" id="A0A645GVH3"/>
<comment type="caution">
    <text evidence="1">The sequence shown here is derived from an EMBL/GenBank/DDBJ whole genome shotgun (WGS) entry which is preliminary data.</text>
</comment>
<sequence length="138" mass="15513">MPDPVDEAAAIPRLTVYDLFQGGLNLRFVCRIGNRAPDAVQHFRHFIVGPAVAKSFQRTDSCGDRGIGIRQRRSQCANGKRRVVAAAVIRMQHEAKVQQLRLLFGIFPIVSEHHEDVFRDGFRFIVLVKVHVLVVDGV</sequence>
<dbReference type="EMBL" id="VSSQ01080584">
    <property type="protein sequence ID" value="MPN29749.1"/>
    <property type="molecule type" value="Genomic_DNA"/>
</dbReference>
<name>A0A645GVH3_9ZZZZ</name>
<gene>
    <name evidence="1" type="ORF">SDC9_177202</name>
</gene>
<evidence type="ECO:0000313" key="1">
    <source>
        <dbReference type="EMBL" id="MPN29749.1"/>
    </source>
</evidence>
<organism evidence="1">
    <name type="scientific">bioreactor metagenome</name>
    <dbReference type="NCBI Taxonomy" id="1076179"/>
    <lineage>
        <taxon>unclassified sequences</taxon>
        <taxon>metagenomes</taxon>
        <taxon>ecological metagenomes</taxon>
    </lineage>
</organism>
<proteinExistence type="predicted"/>
<accession>A0A645GVH3</accession>
<reference evidence="1" key="1">
    <citation type="submission" date="2019-08" db="EMBL/GenBank/DDBJ databases">
        <authorList>
            <person name="Kucharzyk K."/>
            <person name="Murdoch R.W."/>
            <person name="Higgins S."/>
            <person name="Loffler F."/>
        </authorList>
    </citation>
    <scope>NUCLEOTIDE SEQUENCE</scope>
</reference>
<protein>
    <submittedName>
        <fullName evidence="1">Uncharacterized protein</fullName>
    </submittedName>
</protein>